<keyword evidence="2" id="KW-1185">Reference proteome</keyword>
<sequence>MNYIIIFTDVLTDYLGIGGNQPTYAQFSPEPQGPKGILYNELTCLNSMDLNPWTPLASSQPTPNFAKYVIPAATLLYLAGSLRQCNILTKAFCQAIKLYPIVYALNGFEPPDLPSYVTKVLPSILGYYTTLLTMHGKINCSTGLTLSALAFGTADSLKSISQGNPKPVFPVKPPPPPLSVGMIASKGQQSQIR</sequence>
<reference evidence="1" key="1">
    <citation type="submission" date="2022-04" db="EMBL/GenBank/DDBJ databases">
        <title>Genome of the entomopathogenic fungus Entomophthora muscae.</title>
        <authorList>
            <person name="Elya C."/>
            <person name="Lovett B.R."/>
            <person name="Lee E."/>
            <person name="Macias A.M."/>
            <person name="Hajek A.E."/>
            <person name="De Bivort B.L."/>
            <person name="Kasson M.T."/>
            <person name="De Fine Licht H.H."/>
            <person name="Stajich J.E."/>
        </authorList>
    </citation>
    <scope>NUCLEOTIDE SEQUENCE</scope>
    <source>
        <strain evidence="1">Berkeley</strain>
    </source>
</reference>
<evidence type="ECO:0000313" key="2">
    <source>
        <dbReference type="Proteomes" id="UP001165960"/>
    </source>
</evidence>
<gene>
    <name evidence="1" type="ORF">DSO57_1029431</name>
</gene>
<evidence type="ECO:0000313" key="1">
    <source>
        <dbReference type="EMBL" id="KAJ9048957.1"/>
    </source>
</evidence>
<proteinExistence type="predicted"/>
<accession>A0ACC2RFW9</accession>
<name>A0ACC2RFW9_9FUNG</name>
<dbReference type="Proteomes" id="UP001165960">
    <property type="component" value="Unassembled WGS sequence"/>
</dbReference>
<organism evidence="1 2">
    <name type="scientific">Entomophthora muscae</name>
    <dbReference type="NCBI Taxonomy" id="34485"/>
    <lineage>
        <taxon>Eukaryota</taxon>
        <taxon>Fungi</taxon>
        <taxon>Fungi incertae sedis</taxon>
        <taxon>Zoopagomycota</taxon>
        <taxon>Entomophthoromycotina</taxon>
        <taxon>Entomophthoromycetes</taxon>
        <taxon>Entomophthorales</taxon>
        <taxon>Entomophthoraceae</taxon>
        <taxon>Entomophthora</taxon>
    </lineage>
</organism>
<dbReference type="EMBL" id="QTSX02007294">
    <property type="protein sequence ID" value="KAJ9048957.1"/>
    <property type="molecule type" value="Genomic_DNA"/>
</dbReference>
<comment type="caution">
    <text evidence="1">The sequence shown here is derived from an EMBL/GenBank/DDBJ whole genome shotgun (WGS) entry which is preliminary data.</text>
</comment>
<protein>
    <submittedName>
        <fullName evidence="1">Uncharacterized protein</fullName>
    </submittedName>
</protein>